<comment type="caution">
    <text evidence="6">The sequence shown here is derived from an EMBL/GenBank/DDBJ whole genome shotgun (WGS) entry which is preliminary data.</text>
</comment>
<keyword evidence="3" id="KW-0963">Cytoplasm</keyword>
<dbReference type="PANTHER" id="PTHR20982">
    <property type="entry name" value="RIBOSOME RECYCLING FACTOR"/>
    <property type="match status" value="1"/>
</dbReference>
<name>A0ABP8H0H3_9ACTN</name>
<dbReference type="InterPro" id="IPR002661">
    <property type="entry name" value="Ribosome_recyc_fac"/>
</dbReference>
<dbReference type="EMBL" id="BAABET010000011">
    <property type="protein sequence ID" value="GAA4332554.1"/>
    <property type="molecule type" value="Genomic_DNA"/>
</dbReference>
<keyword evidence="7" id="KW-1185">Reference proteome</keyword>
<evidence type="ECO:0000256" key="1">
    <source>
        <dbReference type="ARBA" id="ARBA00005912"/>
    </source>
</evidence>
<gene>
    <name evidence="3" type="primary">frr</name>
    <name evidence="6" type="ORF">GCM10023086_63390</name>
</gene>
<evidence type="ECO:0000256" key="3">
    <source>
        <dbReference type="HAMAP-Rule" id="MF_00040"/>
    </source>
</evidence>
<dbReference type="InterPro" id="IPR036191">
    <property type="entry name" value="RRF_sf"/>
</dbReference>
<protein>
    <recommendedName>
        <fullName evidence="3">Ribosome-recycling factor</fullName>
        <shortName evidence="3">RRF</shortName>
    </recommendedName>
    <alternativeName>
        <fullName evidence="3">Ribosome-releasing factor</fullName>
    </alternativeName>
</protein>
<organism evidence="6 7">
    <name type="scientific">Streptomyces venetus</name>
    <dbReference type="NCBI Taxonomy" id="1701086"/>
    <lineage>
        <taxon>Bacteria</taxon>
        <taxon>Bacillati</taxon>
        <taxon>Actinomycetota</taxon>
        <taxon>Actinomycetes</taxon>
        <taxon>Kitasatosporales</taxon>
        <taxon>Streptomycetaceae</taxon>
        <taxon>Streptomyces</taxon>
    </lineage>
</organism>
<keyword evidence="2 3" id="KW-0648">Protein biosynthesis</keyword>
<accession>A0ABP8H0H3</accession>
<evidence type="ECO:0000256" key="4">
    <source>
        <dbReference type="SAM" id="MobiDB-lite"/>
    </source>
</evidence>
<dbReference type="InterPro" id="IPR023584">
    <property type="entry name" value="Ribosome_recyc_fac_dom"/>
</dbReference>
<dbReference type="SUPFAM" id="SSF55194">
    <property type="entry name" value="Ribosome recycling factor, RRF"/>
    <property type="match status" value="1"/>
</dbReference>
<dbReference type="Gene3D" id="3.30.1360.40">
    <property type="match status" value="1"/>
</dbReference>
<feature type="domain" description="Ribosome recycling factor" evidence="5">
    <location>
        <begin position="58"/>
        <end position="220"/>
    </location>
</feature>
<dbReference type="PANTHER" id="PTHR20982:SF3">
    <property type="entry name" value="MITOCHONDRIAL RIBOSOME RECYCLING FACTOR PSEUDO 1"/>
    <property type="match status" value="1"/>
</dbReference>
<evidence type="ECO:0000256" key="2">
    <source>
        <dbReference type="ARBA" id="ARBA00022917"/>
    </source>
</evidence>
<comment type="similarity">
    <text evidence="1 3">Belongs to the RRF family.</text>
</comment>
<evidence type="ECO:0000259" key="5">
    <source>
        <dbReference type="Pfam" id="PF01765"/>
    </source>
</evidence>
<reference evidence="7" key="1">
    <citation type="journal article" date="2019" name="Int. J. Syst. Evol. Microbiol.">
        <title>The Global Catalogue of Microorganisms (GCM) 10K type strain sequencing project: providing services to taxonomists for standard genome sequencing and annotation.</title>
        <authorList>
            <consortium name="The Broad Institute Genomics Platform"/>
            <consortium name="The Broad Institute Genome Sequencing Center for Infectious Disease"/>
            <person name="Wu L."/>
            <person name="Ma J."/>
        </authorList>
    </citation>
    <scope>NUCLEOTIDE SEQUENCE [LARGE SCALE GENOMIC DNA]</scope>
    <source>
        <strain evidence="7">JCM 31290</strain>
    </source>
</reference>
<evidence type="ECO:0000313" key="6">
    <source>
        <dbReference type="EMBL" id="GAA4332554.1"/>
    </source>
</evidence>
<dbReference type="HAMAP" id="MF_00040">
    <property type="entry name" value="RRF"/>
    <property type="match status" value="1"/>
</dbReference>
<dbReference type="Proteomes" id="UP001501115">
    <property type="component" value="Unassembled WGS sequence"/>
</dbReference>
<evidence type="ECO:0000313" key="7">
    <source>
        <dbReference type="Proteomes" id="UP001501115"/>
    </source>
</evidence>
<proteinExistence type="inferred from homology"/>
<dbReference type="NCBIfam" id="TIGR00496">
    <property type="entry name" value="frr"/>
    <property type="match status" value="1"/>
</dbReference>
<comment type="function">
    <text evidence="3">Responsible for the release of ribosomes from messenger RNA at the termination of protein biosynthesis. May increase the efficiency of translation by recycling ribosomes from one round of translation to another.</text>
</comment>
<dbReference type="Pfam" id="PF01765">
    <property type="entry name" value="RRF"/>
    <property type="match status" value="1"/>
</dbReference>
<comment type="subcellular location">
    <subcellularLocation>
        <location evidence="3">Cytoplasm</location>
    </subcellularLocation>
</comment>
<sequence>MDNVPPVGNRSEEDATQPAAAPHGTAAGPTQDTQEQVVIEETLLEAEEKMEKAVVVAKEDFAAIRTGRAHPAMFNKIVADYYGAPTPINQLASFSVPEPRMAVVTPFDKSALRNIEQAIRDSDLGVNPSNDGNIIRVVFPELTEERRREYIKVAKGKGEDAKISIRSVRRKAKEAIDKLIKDGEVGEDEGRRAEKELDDTTAKYVTQVDELLKHKEAELLEV</sequence>
<dbReference type="CDD" id="cd00520">
    <property type="entry name" value="RRF"/>
    <property type="match status" value="1"/>
</dbReference>
<feature type="compositionally biased region" description="Low complexity" evidence="4">
    <location>
        <begin position="16"/>
        <end position="35"/>
    </location>
</feature>
<feature type="region of interest" description="Disordered" evidence="4">
    <location>
        <begin position="1"/>
        <end position="35"/>
    </location>
</feature>
<dbReference type="Gene3D" id="1.10.132.20">
    <property type="entry name" value="Ribosome-recycling factor"/>
    <property type="match status" value="1"/>
</dbReference>